<gene>
    <name evidence="2" type="ORF">MNEG_15845</name>
</gene>
<dbReference type="STRING" id="145388.A0A0D2K7G6"/>
<evidence type="ECO:0000256" key="1">
    <source>
        <dbReference type="SAM" id="MobiDB-lite"/>
    </source>
</evidence>
<dbReference type="PANTHER" id="PTHR13265:SF0">
    <property type="entry name" value="HPR1"/>
    <property type="match status" value="1"/>
</dbReference>
<dbReference type="GO" id="GO:0000445">
    <property type="term" value="C:THO complex part of transcription export complex"/>
    <property type="evidence" value="ECO:0007669"/>
    <property type="project" value="TreeGrafter"/>
</dbReference>
<proteinExistence type="predicted"/>
<organism evidence="2 3">
    <name type="scientific">Monoraphidium neglectum</name>
    <dbReference type="NCBI Taxonomy" id="145388"/>
    <lineage>
        <taxon>Eukaryota</taxon>
        <taxon>Viridiplantae</taxon>
        <taxon>Chlorophyta</taxon>
        <taxon>core chlorophytes</taxon>
        <taxon>Chlorophyceae</taxon>
        <taxon>CS clade</taxon>
        <taxon>Sphaeropleales</taxon>
        <taxon>Selenastraceae</taxon>
        <taxon>Monoraphidium</taxon>
    </lineage>
</organism>
<evidence type="ECO:0000313" key="3">
    <source>
        <dbReference type="Proteomes" id="UP000054498"/>
    </source>
</evidence>
<dbReference type="GeneID" id="25733546"/>
<evidence type="ECO:0008006" key="4">
    <source>
        <dbReference type="Google" id="ProtNLM"/>
    </source>
</evidence>
<feature type="compositionally biased region" description="Low complexity" evidence="1">
    <location>
        <begin position="131"/>
        <end position="140"/>
    </location>
</feature>
<dbReference type="OrthoDB" id="10257415at2759"/>
<dbReference type="KEGG" id="mng:MNEG_15845"/>
<name>A0A0D2K7G6_9CHLO</name>
<dbReference type="InterPro" id="IPR021861">
    <property type="entry name" value="THO_THOC1"/>
</dbReference>
<dbReference type="GO" id="GO:0006406">
    <property type="term" value="P:mRNA export from nucleus"/>
    <property type="evidence" value="ECO:0007669"/>
    <property type="project" value="TreeGrafter"/>
</dbReference>
<sequence>MAHETGVSGWSLFALERNLTRHPPPPACFGVAWASPPQGALSPALISAPEDVAPGAVDSNGQPVDALLYAATWGLQPLLHSPKDAAAPDAWAKFVADVRTVLGALATQPAQVAAGAGSGRGGSGPGGDTRVGGAASMEVDGMGDEDSGSGGGEGTVGYLSSPQLFGLQLRDATFRRDLLVLILLQAVQVPVKSQDPTLRAKQVPEAQALEGEVYAALEATPENGKAFAAAVRSALQREEGWVQWKRGGPPPIPPPKERVQPCPDFELQPPQRGLGERVAEGAAAAAAEATRTRARREA</sequence>
<accession>A0A0D2K7G6</accession>
<feature type="compositionally biased region" description="Low complexity" evidence="1">
    <location>
        <begin position="280"/>
        <end position="289"/>
    </location>
</feature>
<dbReference type="PANTHER" id="PTHR13265">
    <property type="entry name" value="THO COMPLEX SUBUNIT 1"/>
    <property type="match status" value="1"/>
</dbReference>
<feature type="region of interest" description="Disordered" evidence="1">
    <location>
        <begin position="112"/>
        <end position="155"/>
    </location>
</feature>
<keyword evidence="3" id="KW-1185">Reference proteome</keyword>
<evidence type="ECO:0000313" key="2">
    <source>
        <dbReference type="EMBL" id="KIY92118.1"/>
    </source>
</evidence>
<dbReference type="RefSeq" id="XP_013891138.1">
    <property type="nucleotide sequence ID" value="XM_014035684.1"/>
</dbReference>
<dbReference type="AlphaFoldDB" id="A0A0D2K7G6"/>
<dbReference type="Pfam" id="PF11957">
    <property type="entry name" value="efThoc1"/>
    <property type="match status" value="1"/>
</dbReference>
<feature type="region of interest" description="Disordered" evidence="1">
    <location>
        <begin position="243"/>
        <end position="298"/>
    </location>
</feature>
<dbReference type="Proteomes" id="UP000054498">
    <property type="component" value="Unassembled WGS sequence"/>
</dbReference>
<dbReference type="EMBL" id="KK105939">
    <property type="protein sequence ID" value="KIY92118.1"/>
    <property type="molecule type" value="Genomic_DNA"/>
</dbReference>
<protein>
    <recommendedName>
        <fullName evidence="4">THO complex subunit 1</fullName>
    </recommendedName>
</protein>
<reference evidence="2 3" key="1">
    <citation type="journal article" date="2013" name="BMC Genomics">
        <title>Reconstruction of the lipid metabolism for the microalga Monoraphidium neglectum from its genome sequence reveals characteristics suitable for biofuel production.</title>
        <authorList>
            <person name="Bogen C."/>
            <person name="Al-Dilaimi A."/>
            <person name="Albersmeier A."/>
            <person name="Wichmann J."/>
            <person name="Grundmann M."/>
            <person name="Rupp O."/>
            <person name="Lauersen K.J."/>
            <person name="Blifernez-Klassen O."/>
            <person name="Kalinowski J."/>
            <person name="Goesmann A."/>
            <person name="Mussgnug J.H."/>
            <person name="Kruse O."/>
        </authorList>
    </citation>
    <scope>NUCLEOTIDE SEQUENCE [LARGE SCALE GENOMIC DNA]</scope>
    <source>
        <strain evidence="2 3">SAG 48.87</strain>
    </source>
</reference>
<feature type="compositionally biased region" description="Gly residues" evidence="1">
    <location>
        <begin position="116"/>
        <end position="130"/>
    </location>
</feature>